<name>A0A445N399_9BACT</name>
<gene>
    <name evidence="1" type="ORF">PITCH_A840064</name>
</gene>
<dbReference type="AlphaFoldDB" id="A0A445N399"/>
<evidence type="ECO:0000313" key="1">
    <source>
        <dbReference type="EMBL" id="SPD76178.1"/>
    </source>
</evidence>
<reference evidence="1" key="1">
    <citation type="submission" date="2018-01" db="EMBL/GenBank/DDBJ databases">
        <authorList>
            <person name="Regsiter A."/>
            <person name="William W."/>
        </authorList>
    </citation>
    <scope>NUCLEOTIDE SEQUENCE</scope>
    <source>
        <strain evidence="1">TRIP AH-1</strain>
    </source>
</reference>
<protein>
    <submittedName>
        <fullName evidence="1">Uncharacterized protein</fullName>
    </submittedName>
</protein>
<accession>A0A445N399</accession>
<proteinExistence type="predicted"/>
<sequence length="49" mass="5376">MSLFDALPQFQVYYIIGKVNKKVDRKANSLCLTQAGEVMPGCVSSIKAL</sequence>
<dbReference type="EMBL" id="OJIN01000230">
    <property type="protein sequence ID" value="SPD76178.1"/>
    <property type="molecule type" value="Genomic_DNA"/>
</dbReference>
<organism evidence="1">
    <name type="scientific">uncultured Desulfobacterium sp</name>
    <dbReference type="NCBI Taxonomy" id="201089"/>
    <lineage>
        <taxon>Bacteria</taxon>
        <taxon>Pseudomonadati</taxon>
        <taxon>Thermodesulfobacteriota</taxon>
        <taxon>Desulfobacteria</taxon>
        <taxon>Desulfobacterales</taxon>
        <taxon>Desulfobacteriaceae</taxon>
        <taxon>Desulfobacterium</taxon>
        <taxon>environmental samples</taxon>
    </lineage>
</organism>